<dbReference type="SMART" id="SM00219">
    <property type="entry name" value="TyrKc"/>
    <property type="match status" value="1"/>
</dbReference>
<dbReference type="InterPro" id="IPR000719">
    <property type="entry name" value="Prot_kinase_dom"/>
</dbReference>
<comment type="subcellular location">
    <subcellularLocation>
        <location evidence="2">Endomembrane system</location>
    </subcellularLocation>
    <subcellularLocation>
        <location evidence="1">Membrane</location>
        <topology evidence="1">Single-pass membrane protein</topology>
    </subcellularLocation>
</comment>
<evidence type="ECO:0000256" key="8">
    <source>
        <dbReference type="ARBA" id="ARBA00023136"/>
    </source>
</evidence>
<dbReference type="GO" id="GO:0048680">
    <property type="term" value="P:positive regulation of axon regeneration"/>
    <property type="evidence" value="ECO:0007669"/>
    <property type="project" value="UniProtKB-ARBA"/>
</dbReference>
<keyword evidence="9" id="KW-0829">Tyrosine-protein kinase</keyword>
<dbReference type="InterPro" id="IPR008266">
    <property type="entry name" value="Tyr_kinase_AS"/>
</dbReference>
<dbReference type="Pfam" id="PF07714">
    <property type="entry name" value="PK_Tyr_Ser-Thr"/>
    <property type="match status" value="1"/>
</dbReference>
<keyword evidence="7 11" id="KW-0067">ATP-binding</keyword>
<organism evidence="13 14">
    <name type="scientific">Heterorhabditis bacteriophora</name>
    <name type="common">Entomopathogenic nematode worm</name>
    <dbReference type="NCBI Taxonomy" id="37862"/>
    <lineage>
        <taxon>Eukaryota</taxon>
        <taxon>Metazoa</taxon>
        <taxon>Ecdysozoa</taxon>
        <taxon>Nematoda</taxon>
        <taxon>Chromadorea</taxon>
        <taxon>Rhabditida</taxon>
        <taxon>Rhabditina</taxon>
        <taxon>Rhabditomorpha</taxon>
        <taxon>Strongyloidea</taxon>
        <taxon>Heterorhabditidae</taxon>
        <taxon>Heterorhabditis</taxon>
    </lineage>
</organism>
<dbReference type="Gene3D" id="3.30.200.20">
    <property type="entry name" value="Phosphorylase Kinase, domain 1"/>
    <property type="match status" value="1"/>
</dbReference>
<evidence type="ECO:0000313" key="14">
    <source>
        <dbReference type="WBParaSite" id="Hba_20379"/>
    </source>
</evidence>
<evidence type="ECO:0000259" key="12">
    <source>
        <dbReference type="PROSITE" id="PS50011"/>
    </source>
</evidence>
<keyword evidence="8" id="KW-0472">Membrane</keyword>
<evidence type="ECO:0000256" key="2">
    <source>
        <dbReference type="ARBA" id="ARBA00004308"/>
    </source>
</evidence>
<keyword evidence="4" id="KW-0808">Transferase</keyword>
<keyword evidence="5 11" id="KW-0547">Nucleotide-binding</keyword>
<proteinExistence type="predicted"/>
<keyword evidence="13" id="KW-1185">Reference proteome</keyword>
<dbReference type="GO" id="GO:0005524">
    <property type="term" value="F:ATP binding"/>
    <property type="evidence" value="ECO:0007669"/>
    <property type="project" value="UniProtKB-UniRule"/>
</dbReference>
<dbReference type="InterPro" id="IPR001245">
    <property type="entry name" value="Ser-Thr/Tyr_kinase_cat_dom"/>
</dbReference>
<dbReference type="Gene3D" id="1.10.510.10">
    <property type="entry name" value="Transferase(Phosphotransferase) domain 1"/>
    <property type="match status" value="1"/>
</dbReference>
<evidence type="ECO:0000313" key="13">
    <source>
        <dbReference type="Proteomes" id="UP000095283"/>
    </source>
</evidence>
<dbReference type="WBParaSite" id="Hba_20379">
    <property type="protein sequence ID" value="Hba_20379"/>
    <property type="gene ID" value="Hba_20379"/>
</dbReference>
<dbReference type="PANTHER" id="PTHR24416">
    <property type="entry name" value="TYROSINE-PROTEIN KINASE RECEPTOR"/>
    <property type="match status" value="1"/>
</dbReference>
<dbReference type="EC" id="2.7.10.1" evidence="3"/>
<evidence type="ECO:0000256" key="7">
    <source>
        <dbReference type="ARBA" id="ARBA00022840"/>
    </source>
</evidence>
<dbReference type="InterPro" id="IPR017441">
    <property type="entry name" value="Protein_kinase_ATP_BS"/>
</dbReference>
<reference evidence="14" key="1">
    <citation type="submission" date="2016-11" db="UniProtKB">
        <authorList>
            <consortium name="WormBaseParasite"/>
        </authorList>
    </citation>
    <scope>IDENTIFICATION</scope>
</reference>
<dbReference type="GO" id="GO:0005886">
    <property type="term" value="C:plasma membrane"/>
    <property type="evidence" value="ECO:0007669"/>
    <property type="project" value="TreeGrafter"/>
</dbReference>
<dbReference type="InterPro" id="IPR050122">
    <property type="entry name" value="RTK"/>
</dbReference>
<evidence type="ECO:0000256" key="5">
    <source>
        <dbReference type="ARBA" id="ARBA00022741"/>
    </source>
</evidence>
<dbReference type="AlphaFoldDB" id="A0A1I7XSB5"/>
<name>A0A1I7XSB5_HETBA</name>
<dbReference type="GO" id="GO:0043235">
    <property type="term" value="C:receptor complex"/>
    <property type="evidence" value="ECO:0007669"/>
    <property type="project" value="TreeGrafter"/>
</dbReference>
<keyword evidence="6" id="KW-0418">Kinase</keyword>
<evidence type="ECO:0000256" key="9">
    <source>
        <dbReference type="ARBA" id="ARBA00023137"/>
    </source>
</evidence>
<dbReference type="InterPro" id="IPR011009">
    <property type="entry name" value="Kinase-like_dom_sf"/>
</dbReference>
<dbReference type="PRINTS" id="PR00109">
    <property type="entry name" value="TYRKINASE"/>
</dbReference>
<dbReference type="PROSITE" id="PS50011">
    <property type="entry name" value="PROTEIN_KINASE_DOM"/>
    <property type="match status" value="1"/>
</dbReference>
<dbReference type="GO" id="GO:0012505">
    <property type="term" value="C:endomembrane system"/>
    <property type="evidence" value="ECO:0007669"/>
    <property type="project" value="UniProtKB-SubCell"/>
</dbReference>
<evidence type="ECO:0000256" key="10">
    <source>
        <dbReference type="ARBA" id="ARBA00051243"/>
    </source>
</evidence>
<dbReference type="InterPro" id="IPR020635">
    <property type="entry name" value="Tyr_kinase_cat_dom"/>
</dbReference>
<dbReference type="GO" id="GO:0016477">
    <property type="term" value="P:cell migration"/>
    <property type="evidence" value="ECO:0007669"/>
    <property type="project" value="TreeGrafter"/>
</dbReference>
<dbReference type="GO" id="GO:0004714">
    <property type="term" value="F:transmembrane receptor protein tyrosine kinase activity"/>
    <property type="evidence" value="ECO:0007669"/>
    <property type="project" value="UniProtKB-EC"/>
</dbReference>
<protein>
    <recommendedName>
        <fullName evidence="3">receptor protein-tyrosine kinase</fullName>
        <ecNumber evidence="3">2.7.10.1</ecNumber>
    </recommendedName>
</protein>
<dbReference type="GO" id="GO:0061564">
    <property type="term" value="P:axon development"/>
    <property type="evidence" value="ECO:0007669"/>
    <property type="project" value="UniProtKB-ARBA"/>
</dbReference>
<accession>A0A1I7XSB5</accession>
<evidence type="ECO:0000256" key="6">
    <source>
        <dbReference type="ARBA" id="ARBA00022777"/>
    </source>
</evidence>
<evidence type="ECO:0000256" key="3">
    <source>
        <dbReference type="ARBA" id="ARBA00011902"/>
    </source>
</evidence>
<feature type="binding site" evidence="11">
    <location>
        <position position="107"/>
    </location>
    <ligand>
        <name>ATP</name>
        <dbReference type="ChEBI" id="CHEBI:30616"/>
    </ligand>
</feature>
<feature type="domain" description="Protein kinase" evidence="12">
    <location>
        <begin position="75"/>
        <end position="317"/>
    </location>
</feature>
<dbReference type="SUPFAM" id="SSF56112">
    <property type="entry name" value="Protein kinase-like (PK-like)"/>
    <property type="match status" value="1"/>
</dbReference>
<dbReference type="PROSITE" id="PS00109">
    <property type="entry name" value="PROTEIN_KINASE_TYR"/>
    <property type="match status" value="1"/>
</dbReference>
<comment type="catalytic activity">
    <reaction evidence="10">
        <text>L-tyrosyl-[protein] + ATP = O-phospho-L-tyrosyl-[protein] + ADP + H(+)</text>
        <dbReference type="Rhea" id="RHEA:10596"/>
        <dbReference type="Rhea" id="RHEA-COMP:10136"/>
        <dbReference type="Rhea" id="RHEA-COMP:20101"/>
        <dbReference type="ChEBI" id="CHEBI:15378"/>
        <dbReference type="ChEBI" id="CHEBI:30616"/>
        <dbReference type="ChEBI" id="CHEBI:46858"/>
        <dbReference type="ChEBI" id="CHEBI:61978"/>
        <dbReference type="ChEBI" id="CHEBI:456216"/>
        <dbReference type="EC" id="2.7.10.1"/>
    </reaction>
</comment>
<evidence type="ECO:0000256" key="4">
    <source>
        <dbReference type="ARBA" id="ARBA00022679"/>
    </source>
</evidence>
<dbReference type="GO" id="GO:0007169">
    <property type="term" value="P:cell surface receptor protein tyrosine kinase signaling pathway"/>
    <property type="evidence" value="ECO:0007669"/>
    <property type="project" value="TreeGrafter"/>
</dbReference>
<dbReference type="Proteomes" id="UP000095283">
    <property type="component" value="Unplaced"/>
</dbReference>
<evidence type="ECO:0000256" key="11">
    <source>
        <dbReference type="PROSITE-ProRule" id="PRU10141"/>
    </source>
</evidence>
<dbReference type="CDD" id="cd00192">
    <property type="entry name" value="PTKc"/>
    <property type="match status" value="1"/>
</dbReference>
<dbReference type="FunFam" id="1.10.510.10:FF:001512">
    <property type="entry name" value="Receptor tyrosine-protein kinase erbB-2"/>
    <property type="match status" value="1"/>
</dbReference>
<evidence type="ECO:0000256" key="1">
    <source>
        <dbReference type="ARBA" id="ARBA00004167"/>
    </source>
</evidence>
<sequence length="317" mass="35295">MGEIFMNPIFDSSDSDSEISSSSRYRSIFHHTLPHSSHYSTSYVSSTYSTAGLLQLIGPDLRQSLSGLLLPSEAVVLETIVGKGYFGNVYRGRMRDPGGRLVPVAVKTLKGERARDIAHIEKFLREGVIMKHFEHNHVLSLLGICISPSGTPWVILPFMEGGDLKTYIADPKKALCVLELLDFAYQVAQGMAYLAAQHFVHRDLAARNCMITSDRIVKVADFGLAVDLLDKESYTDESETGPARLPLKWLAPESLRDRRIFNSATDVWSFGVLMWELLTRAASPYGDVSNAKVRQFLESGMRLPQPTHCPDIVLVHL</sequence>
<dbReference type="PROSITE" id="PS00107">
    <property type="entry name" value="PROTEIN_KINASE_ATP"/>
    <property type="match status" value="1"/>
</dbReference>
<dbReference type="PANTHER" id="PTHR24416:SF564">
    <property type="entry name" value="MACROPHAGE-STIMULATING PROTEIN RECEPTOR"/>
    <property type="match status" value="1"/>
</dbReference>